<proteinExistence type="predicted"/>
<dbReference type="EMBL" id="FR824394">
    <property type="protein sequence ID" value="CCA26131.1"/>
    <property type="molecule type" value="Genomic_DNA"/>
</dbReference>
<reference evidence="1" key="2">
    <citation type="submission" date="2011-02" db="EMBL/GenBank/DDBJ databases">
        <authorList>
            <person name="MacLean D."/>
        </authorList>
    </citation>
    <scope>NUCLEOTIDE SEQUENCE</scope>
</reference>
<protein>
    <submittedName>
        <fullName evidence="1">AlNc14C349G10891 protein</fullName>
    </submittedName>
</protein>
<accession>F0WXD9</accession>
<dbReference type="HOGENOM" id="CLU_1931437_0_0_1"/>
<reference evidence="1" key="1">
    <citation type="journal article" date="2011" name="PLoS Biol.">
        <title>Gene gain and loss during evolution of obligate parasitism in the white rust pathogen of Arabidopsis thaliana.</title>
        <authorList>
            <person name="Kemen E."/>
            <person name="Gardiner A."/>
            <person name="Schultz-Larsen T."/>
            <person name="Kemen A.C."/>
            <person name="Balmuth A.L."/>
            <person name="Robert-Seilaniantz A."/>
            <person name="Bailey K."/>
            <person name="Holub E."/>
            <person name="Studholme D.J."/>
            <person name="Maclean D."/>
            <person name="Jones J.D."/>
        </authorList>
    </citation>
    <scope>NUCLEOTIDE SEQUENCE</scope>
</reference>
<sequence>MIVPNLGKRIYLFQTRFVCGTDQCGLVKHPALRDWMLSISKVGTISISLNVCMKSFQRLRTQLALKSERTSTVRKIFCRDRHTISPQNLLYGSLDVTYCISNELQNLKKTILKIETSSKPTKHIHENKRIC</sequence>
<name>F0WXD9_9STRA</name>
<dbReference type="AlphaFoldDB" id="F0WXD9"/>
<evidence type="ECO:0000313" key="1">
    <source>
        <dbReference type="EMBL" id="CCA26131.1"/>
    </source>
</evidence>
<organism evidence="1">
    <name type="scientific">Albugo laibachii Nc14</name>
    <dbReference type="NCBI Taxonomy" id="890382"/>
    <lineage>
        <taxon>Eukaryota</taxon>
        <taxon>Sar</taxon>
        <taxon>Stramenopiles</taxon>
        <taxon>Oomycota</taxon>
        <taxon>Peronosporomycetes</taxon>
        <taxon>Albuginales</taxon>
        <taxon>Albuginaceae</taxon>
        <taxon>Albugo</taxon>
    </lineage>
</organism>
<gene>
    <name evidence="1" type="primary">AlNc14C349G10891</name>
    <name evidence="1" type="ORF">ALNC14_122750</name>
</gene>